<evidence type="ECO:0000313" key="1">
    <source>
        <dbReference type="EMBL" id="SBT10696.1"/>
    </source>
</evidence>
<dbReference type="AlphaFoldDB" id="A0A1A8Y174"/>
<dbReference type="RefSeq" id="WP_186412268.1">
    <property type="nucleotide sequence ID" value="NZ_FLQY01000364.1"/>
</dbReference>
<proteinExistence type="predicted"/>
<evidence type="ECO:0000313" key="2">
    <source>
        <dbReference type="Proteomes" id="UP000199600"/>
    </source>
</evidence>
<gene>
    <name evidence="1" type="ORF">PROAA_610056</name>
</gene>
<dbReference type="Proteomes" id="UP000199600">
    <property type="component" value="Unassembled WGS sequence"/>
</dbReference>
<sequence length="530" mass="56634">MKTIPIGPYLGINNRLPDFALHVDKTGDYLRAADNVDLDNRGNLHRRKSSELVQAMTDAHSLSPDAAYLVRGGVMYAVTLPTYSETLFKTLSNDDPVSWLSENNELFYSNGTDSGRITSGVWYPLGMETPVVQNLSAIGGSLLAGQYQVGITYVNDVTGEDSGISAITVITLSSTGGIRVTLPTTAEGATHVDIYVSACQGSVVMWNGRVTLGTATYDATDDSTLQEHTGEKHYPLPAGDLFMSGASLCSIVNAGNVGRVFVGSPYRYGYYTPANGLIESGGSITFPAPVTLAVGVDGGTYICAGKTYFFPGELSMVQEMVRTTLPFDGVKGTAFVVPDKPVVGWFSTYGIVLADFAGQVSAPMNDVIDLTAPASGVSIVSQSNGILRVVSCGWCMNLDTKAATTYSDFDFTSAGSTYGTKADGIYLIESTGDVEWTVDFGKQDFGSEQLKHLPAVYAGVACAEKISLRVQTQSDDYTYLARSASTELMEQRFDPGKGLRSNWFNLSLSGSTEFDLSRLSFGATASTRRI</sequence>
<accession>A0A1A8Y174</accession>
<protein>
    <submittedName>
        <fullName evidence="1">Uncharacterized protein</fullName>
    </submittedName>
</protein>
<keyword evidence="2" id="KW-1185">Reference proteome</keyword>
<dbReference type="EMBL" id="FLQY01000364">
    <property type="protein sequence ID" value="SBT10696.1"/>
    <property type="molecule type" value="Genomic_DNA"/>
</dbReference>
<organism evidence="1 2">
    <name type="scientific">Candidatus Propionivibrio aalborgensis</name>
    <dbReference type="NCBI Taxonomy" id="1860101"/>
    <lineage>
        <taxon>Bacteria</taxon>
        <taxon>Pseudomonadati</taxon>
        <taxon>Pseudomonadota</taxon>
        <taxon>Betaproteobacteria</taxon>
        <taxon>Rhodocyclales</taxon>
        <taxon>Rhodocyclaceae</taxon>
        <taxon>Propionivibrio</taxon>
    </lineage>
</organism>
<name>A0A1A8Y174_9RHOO</name>
<reference evidence="1 2" key="1">
    <citation type="submission" date="2016-06" db="EMBL/GenBank/DDBJ databases">
        <authorList>
            <person name="Kjaerup R.B."/>
            <person name="Dalgaard T.S."/>
            <person name="Juul-Madsen H.R."/>
        </authorList>
    </citation>
    <scope>NUCLEOTIDE SEQUENCE [LARGE SCALE GENOMIC DNA]</scope>
    <source>
        <strain evidence="1">2</strain>
    </source>
</reference>